<gene>
    <name evidence="1" type="ORF">COO91_04302</name>
    <name evidence="2" type="ORF">COO91_04789</name>
    <name evidence="3" type="ORF">COO91_05243</name>
</gene>
<sequence>MHIKPKKLGITQLPPDLFVLTHKINHEMFRNSPSIPPATKPSTVLVGVSWRF</sequence>
<dbReference type="EMBL" id="CP024785">
    <property type="protein sequence ID" value="AUB38335.1"/>
    <property type="molecule type" value="Genomic_DNA"/>
</dbReference>
<dbReference type="Proteomes" id="UP000232003">
    <property type="component" value="Chromosome"/>
</dbReference>
<dbReference type="AlphaFoldDB" id="A0A2K8STK8"/>
<evidence type="ECO:0000313" key="4">
    <source>
        <dbReference type="Proteomes" id="UP000232003"/>
    </source>
</evidence>
<accession>A0A2K8STK8</accession>
<name>A0A2K8STK8_9NOSO</name>
<reference evidence="2 4" key="1">
    <citation type="submission" date="2017-11" db="EMBL/GenBank/DDBJ databases">
        <title>Complete genome of a free-living desiccation-tolerant cyanobacterium and its photosynthetic adaptation to extreme terrestrial habitat.</title>
        <authorList>
            <person name="Shang J."/>
        </authorList>
    </citation>
    <scope>NUCLEOTIDE SEQUENCE [LARGE SCALE GENOMIC DNA]</scope>
    <source>
        <strain evidence="2 4">CCNUN1</strain>
    </source>
</reference>
<proteinExistence type="predicted"/>
<dbReference type="EMBL" id="CP024785">
    <property type="protein sequence ID" value="AUB39251.1"/>
    <property type="molecule type" value="Genomic_DNA"/>
</dbReference>
<protein>
    <submittedName>
        <fullName evidence="2">Uncharacterized protein</fullName>
    </submittedName>
</protein>
<dbReference type="KEGG" id="nfl:COO91_04789"/>
<evidence type="ECO:0000313" key="2">
    <source>
        <dbReference type="EMBL" id="AUB38814.1"/>
    </source>
</evidence>
<dbReference type="EMBL" id="CP024785">
    <property type="protein sequence ID" value="AUB38814.1"/>
    <property type="molecule type" value="Genomic_DNA"/>
</dbReference>
<dbReference type="KEGG" id="nfl:COO91_04302"/>
<evidence type="ECO:0000313" key="3">
    <source>
        <dbReference type="EMBL" id="AUB39251.1"/>
    </source>
</evidence>
<keyword evidence="4" id="KW-1185">Reference proteome</keyword>
<dbReference type="KEGG" id="nfl:COO91_05243"/>
<evidence type="ECO:0000313" key="1">
    <source>
        <dbReference type="EMBL" id="AUB38335.1"/>
    </source>
</evidence>
<organism evidence="2 4">
    <name type="scientific">Nostoc flagelliforme CCNUN1</name>
    <dbReference type="NCBI Taxonomy" id="2038116"/>
    <lineage>
        <taxon>Bacteria</taxon>
        <taxon>Bacillati</taxon>
        <taxon>Cyanobacteriota</taxon>
        <taxon>Cyanophyceae</taxon>
        <taxon>Nostocales</taxon>
        <taxon>Nostocaceae</taxon>
        <taxon>Nostoc</taxon>
    </lineage>
</organism>